<feature type="region of interest" description="Disordered" evidence="1">
    <location>
        <begin position="326"/>
        <end position="355"/>
    </location>
</feature>
<keyword evidence="2" id="KW-0812">Transmembrane</keyword>
<feature type="compositionally biased region" description="Basic and acidic residues" evidence="1">
    <location>
        <begin position="326"/>
        <end position="342"/>
    </location>
</feature>
<protein>
    <submittedName>
        <fullName evidence="3">Uncharacterized protein</fullName>
    </submittedName>
</protein>
<name>A0A7R9F1B3_9NEOP</name>
<feature type="compositionally biased region" description="Polar residues" evidence="1">
    <location>
        <begin position="170"/>
        <end position="189"/>
    </location>
</feature>
<keyword evidence="2" id="KW-1133">Transmembrane helix</keyword>
<proteinExistence type="predicted"/>
<evidence type="ECO:0000313" key="3">
    <source>
        <dbReference type="EMBL" id="CAD7444301.1"/>
    </source>
</evidence>
<feature type="compositionally biased region" description="Low complexity" evidence="1">
    <location>
        <begin position="109"/>
        <end position="132"/>
    </location>
</feature>
<dbReference type="AlphaFoldDB" id="A0A7R9F1B3"/>
<feature type="compositionally biased region" description="Polar residues" evidence="1">
    <location>
        <begin position="343"/>
        <end position="352"/>
    </location>
</feature>
<reference evidence="3" key="1">
    <citation type="submission" date="2020-11" db="EMBL/GenBank/DDBJ databases">
        <authorList>
            <person name="Tran Van P."/>
        </authorList>
    </citation>
    <scope>NUCLEOTIDE SEQUENCE</scope>
</reference>
<accession>A0A7R9F1B3</accession>
<feature type="transmembrane region" description="Helical" evidence="2">
    <location>
        <begin position="35"/>
        <end position="54"/>
    </location>
</feature>
<sequence length="380" mass="38237">MKAVVLNRDLQEKRSTYSGQPEKSFYHGFKSRESIAIVTVLSLVLAVSCSAQFFPAQRKCGLGGYPGGWGIPIGGVSGGYPGIWGIPIGGVSGGYPGIWGIPTSGGSGVSSSSSAASASSSGSSASGAGKSHSSAEAESKVINLPGKKVEISTTRTEKDTPTGRGRVGANTDSKASVSSRTGQSYSSAEAESKVINVPGEKVEISTTTTKKETPTGNVGGALRGVWGGLGGLGGFGGLGGVYPGRGGLGVWGGLGGLGRVYPGRVLGGGLGVWGGGLGGWGGCYPGLGGWGYPIPSSSSAAASAASAAGKRGSNIDFKGGRMYEREREREDQNGCKNLDQKTELSSNKSFPSSEIEDTAGARSYYAGADTFTGQFVAAET</sequence>
<evidence type="ECO:0000256" key="2">
    <source>
        <dbReference type="SAM" id="Phobius"/>
    </source>
</evidence>
<feature type="compositionally biased region" description="Basic and acidic residues" evidence="1">
    <location>
        <begin position="147"/>
        <end position="161"/>
    </location>
</feature>
<evidence type="ECO:0000256" key="1">
    <source>
        <dbReference type="SAM" id="MobiDB-lite"/>
    </source>
</evidence>
<feature type="region of interest" description="Disordered" evidence="1">
    <location>
        <begin position="109"/>
        <end position="192"/>
    </location>
</feature>
<dbReference type="EMBL" id="OD566580">
    <property type="protein sequence ID" value="CAD7444301.1"/>
    <property type="molecule type" value="Genomic_DNA"/>
</dbReference>
<organism evidence="3">
    <name type="scientific">Timema bartmani</name>
    <dbReference type="NCBI Taxonomy" id="61472"/>
    <lineage>
        <taxon>Eukaryota</taxon>
        <taxon>Metazoa</taxon>
        <taxon>Ecdysozoa</taxon>
        <taxon>Arthropoda</taxon>
        <taxon>Hexapoda</taxon>
        <taxon>Insecta</taxon>
        <taxon>Pterygota</taxon>
        <taxon>Neoptera</taxon>
        <taxon>Polyneoptera</taxon>
        <taxon>Phasmatodea</taxon>
        <taxon>Timematodea</taxon>
        <taxon>Timematoidea</taxon>
        <taxon>Timematidae</taxon>
        <taxon>Timema</taxon>
    </lineage>
</organism>
<keyword evidence="2" id="KW-0472">Membrane</keyword>
<gene>
    <name evidence="3" type="ORF">TBIB3V08_LOCUS6681</name>
</gene>